<evidence type="ECO:0000256" key="2">
    <source>
        <dbReference type="ARBA" id="ARBA00022741"/>
    </source>
</evidence>
<dbReference type="EMBL" id="HBUF01616407">
    <property type="protein sequence ID" value="CAG6779990.1"/>
    <property type="molecule type" value="Transcribed_RNA"/>
</dbReference>
<organism evidence="5">
    <name type="scientific">Cacopsylla melanoneura</name>
    <dbReference type="NCBI Taxonomy" id="428564"/>
    <lineage>
        <taxon>Eukaryota</taxon>
        <taxon>Metazoa</taxon>
        <taxon>Ecdysozoa</taxon>
        <taxon>Arthropoda</taxon>
        <taxon>Hexapoda</taxon>
        <taxon>Insecta</taxon>
        <taxon>Pterygota</taxon>
        <taxon>Neoptera</taxon>
        <taxon>Paraneoptera</taxon>
        <taxon>Hemiptera</taxon>
        <taxon>Sternorrhyncha</taxon>
        <taxon>Psylloidea</taxon>
        <taxon>Psyllidae</taxon>
        <taxon>Psyllinae</taxon>
        <taxon>Cacopsylla</taxon>
    </lineage>
</organism>
<sequence length="838" mass="98102">MPSVLINNLFKINELIKLTYNDPKAGNRSGKLPRPELEEEEDGEPIAITKNILFERKIIRIKSKYQVVQQFAKKNYFLELREGTGWDIYWTDKQFLPPRQLKSMMPYQRINYFPGMSILTNKQNLTQRLNLYKTLFPGQYDFFPPTWIVEKHCENVPSETIDNVNARQESERMMNNNLNNVNLRQESEGIMTNNFNLNETSQEMMTNKHNLELHKDNNENIIKTEYVDTPLCPKMEAANLTSDVGAKIEYKVKTESSESNKTDNGMEIHTEDKSDEPCHNRQKDINKRLDKLEENKINGHYNINKSDQHKISNPGRILIPQLMRDITKLKNTQDNVLINFDQTNISNDNSKHAMFSEAEHKCDKTNGLNESDITTKFNEKHDKTSTIEENRRFAETNPETNVLIDKRLTKENDFKMKPKQLENEMKPKLKDLSIRTNSITMPSLRPTVRNNKDFRRNSVVNEKTGTPSILLKDNVRNMVQALNRLNKTNETVDKWRNMTKDNITKRNARQDSSDQNEDSMNERDGTKNDRDKIRKENKDLEDTKNNRKAVVASENEKSNVESFPIYILKPCNGCQGKGIQLVMNMNEAIQHMAFDSMVCQQYITNPLLWNGYKFDIRLYVLVTSVKQLRVYIYNEGLVRLATEKYEPPNETNLNNMCMHLTNYAINKDSENFDENLSKRSLDAMNKFLTEEHGVDLKSLYGKINDIIVKTILAGYKPILKEYLDTFKMYVYREACFQLLGFDIILDTNCNPYLLEINKNASLNRPTPIDRVIKTNLTRDLFSILNLNENRFRGDILRDNLNYNTYRKHYIEHEMNHRGDFSMIYPCNGQEEYSKLMID</sequence>
<accession>A0A8D9B8C0</accession>
<protein>
    <submittedName>
        <fullName evidence="5">Tubulin polyglutamylase TTLL6</fullName>
    </submittedName>
</protein>
<dbReference type="GO" id="GO:0015631">
    <property type="term" value="F:tubulin binding"/>
    <property type="evidence" value="ECO:0007669"/>
    <property type="project" value="TreeGrafter"/>
</dbReference>
<dbReference type="PROSITE" id="PS51221">
    <property type="entry name" value="TTL"/>
    <property type="match status" value="1"/>
</dbReference>
<evidence type="ECO:0000256" key="4">
    <source>
        <dbReference type="SAM" id="MobiDB-lite"/>
    </source>
</evidence>
<dbReference type="GO" id="GO:0036064">
    <property type="term" value="C:ciliary basal body"/>
    <property type="evidence" value="ECO:0007669"/>
    <property type="project" value="TreeGrafter"/>
</dbReference>
<dbReference type="GO" id="GO:0000226">
    <property type="term" value="P:microtubule cytoskeleton organization"/>
    <property type="evidence" value="ECO:0007669"/>
    <property type="project" value="TreeGrafter"/>
</dbReference>
<evidence type="ECO:0000313" key="5">
    <source>
        <dbReference type="EMBL" id="CAG6779990.1"/>
    </source>
</evidence>
<dbReference type="AlphaFoldDB" id="A0A8D9B8C0"/>
<dbReference type="PANTHER" id="PTHR12241:SF147">
    <property type="entry name" value="TUBULIN POLYGLUTAMYLASE TTLL7"/>
    <property type="match status" value="1"/>
</dbReference>
<dbReference type="Pfam" id="PF03133">
    <property type="entry name" value="TTL"/>
    <property type="match status" value="1"/>
</dbReference>
<dbReference type="InterPro" id="IPR004344">
    <property type="entry name" value="TTL/TTLL_fam"/>
</dbReference>
<name>A0A8D9B8C0_9HEMI</name>
<dbReference type="SUPFAM" id="SSF56059">
    <property type="entry name" value="Glutathione synthetase ATP-binding domain-like"/>
    <property type="match status" value="1"/>
</dbReference>
<keyword evidence="3" id="KW-0067">ATP-binding</keyword>
<dbReference type="GO" id="GO:0070740">
    <property type="term" value="F:tubulin-glutamic acid ligase activity"/>
    <property type="evidence" value="ECO:0007669"/>
    <property type="project" value="TreeGrafter"/>
</dbReference>
<keyword evidence="2" id="KW-0547">Nucleotide-binding</keyword>
<dbReference type="Gene3D" id="3.30.470.20">
    <property type="entry name" value="ATP-grasp fold, B domain"/>
    <property type="match status" value="1"/>
</dbReference>
<reference evidence="5" key="1">
    <citation type="submission" date="2021-05" db="EMBL/GenBank/DDBJ databases">
        <authorList>
            <person name="Alioto T."/>
            <person name="Alioto T."/>
            <person name="Gomez Garrido J."/>
        </authorList>
    </citation>
    <scope>NUCLEOTIDE SEQUENCE</scope>
</reference>
<feature type="compositionally biased region" description="Basic and acidic residues" evidence="4">
    <location>
        <begin position="520"/>
        <end position="545"/>
    </location>
</feature>
<proteinExistence type="predicted"/>
<evidence type="ECO:0000256" key="3">
    <source>
        <dbReference type="ARBA" id="ARBA00022840"/>
    </source>
</evidence>
<dbReference type="GO" id="GO:0005524">
    <property type="term" value="F:ATP binding"/>
    <property type="evidence" value="ECO:0007669"/>
    <property type="project" value="UniProtKB-KW"/>
</dbReference>
<feature type="compositionally biased region" description="Basic and acidic residues" evidence="4">
    <location>
        <begin position="490"/>
        <end position="512"/>
    </location>
</feature>
<dbReference type="PANTHER" id="PTHR12241">
    <property type="entry name" value="TUBULIN POLYGLUTAMYLASE"/>
    <property type="match status" value="1"/>
</dbReference>
<evidence type="ECO:0000256" key="1">
    <source>
        <dbReference type="ARBA" id="ARBA00022598"/>
    </source>
</evidence>
<dbReference type="EMBL" id="HBUF01616411">
    <property type="protein sequence ID" value="CAG6780007.1"/>
    <property type="molecule type" value="Transcribed_RNA"/>
</dbReference>
<feature type="region of interest" description="Disordered" evidence="4">
    <location>
        <begin position="255"/>
        <end position="281"/>
    </location>
</feature>
<feature type="region of interest" description="Disordered" evidence="4">
    <location>
        <begin position="490"/>
        <end position="554"/>
    </location>
</feature>
<keyword evidence="1" id="KW-0436">Ligase</keyword>